<gene>
    <name evidence="1" type="ORF">BBH99_07470</name>
</gene>
<protein>
    <submittedName>
        <fullName evidence="1">Uncharacterized protein</fullName>
    </submittedName>
</protein>
<organism evidence="1 2">
    <name type="scientific">Chryseobacterium contaminans</name>
    <dbReference type="NCBI Taxonomy" id="1423959"/>
    <lineage>
        <taxon>Bacteria</taxon>
        <taxon>Pseudomonadati</taxon>
        <taxon>Bacteroidota</taxon>
        <taxon>Flavobacteriia</taxon>
        <taxon>Flavobacteriales</taxon>
        <taxon>Weeksellaceae</taxon>
        <taxon>Chryseobacterium group</taxon>
        <taxon>Chryseobacterium</taxon>
    </lineage>
</organism>
<accession>A0ABX2X5X8</accession>
<comment type="caution">
    <text evidence="1">The sequence shown here is derived from an EMBL/GenBank/DDBJ whole genome shotgun (WGS) entry which is preliminary data.</text>
</comment>
<proteinExistence type="predicted"/>
<evidence type="ECO:0000313" key="2">
    <source>
        <dbReference type="Proteomes" id="UP000093508"/>
    </source>
</evidence>
<dbReference type="EMBL" id="MAYF01000146">
    <property type="protein sequence ID" value="OCA78805.1"/>
    <property type="molecule type" value="Genomic_DNA"/>
</dbReference>
<keyword evidence="2" id="KW-1185">Reference proteome</keyword>
<sequence>MNFFSYIYKKIQTHEKDKNRFRFRFRAGKKCSGLQLIETFFQFNELDVSKERLSNIMNYAVKRNSWINEDPAVIFQFHQSMRSFIRAGYLIMLKDRKWAIDTQQEKISPWVLGLLSEKEYRNPLLVFKKAFREYTLKEFDYFMSGIVYFSMGVYENLPERNIVMPYIHTVKMLDAAHLILQRRREKKIEQSEQNTATSLVVKCTSKTPASSSQQS</sequence>
<name>A0ABX2X5X8_9FLAO</name>
<dbReference type="Proteomes" id="UP000093508">
    <property type="component" value="Unassembled WGS sequence"/>
</dbReference>
<dbReference type="RefSeq" id="WP_066695119.1">
    <property type="nucleotide sequence ID" value="NZ_FRBM01000003.1"/>
</dbReference>
<reference evidence="1 2" key="1">
    <citation type="submission" date="2016-07" db="EMBL/GenBank/DDBJ databases">
        <authorList>
            <person name="Jeong J.-J."/>
            <person name="Kim D.W."/>
            <person name="Sang M.K."/>
            <person name="Choi I.-G."/>
            <person name="Kim K.D."/>
        </authorList>
    </citation>
    <scope>NUCLEOTIDE SEQUENCE [LARGE SCALE GENOMIC DNA]</scope>
    <source>
        <strain evidence="1 2">C-26</strain>
    </source>
</reference>
<evidence type="ECO:0000313" key="1">
    <source>
        <dbReference type="EMBL" id="OCA78805.1"/>
    </source>
</evidence>